<evidence type="ECO:0000256" key="1">
    <source>
        <dbReference type="ARBA" id="ARBA00023172"/>
    </source>
</evidence>
<accession>A0A327ZMA2</accession>
<feature type="domain" description="Tyr recombinase" evidence="2">
    <location>
        <begin position="1"/>
        <end position="105"/>
    </location>
</feature>
<comment type="caution">
    <text evidence="3">The sequence shown here is derived from an EMBL/GenBank/DDBJ whole genome shotgun (WGS) entry which is preliminary data.</text>
</comment>
<dbReference type="RefSeq" id="WP_111648952.1">
    <property type="nucleotide sequence ID" value="NZ_JACHWI010000001.1"/>
</dbReference>
<dbReference type="AlphaFoldDB" id="A0A327ZMA2"/>
<protein>
    <submittedName>
        <fullName evidence="3">Phage integrase family protein</fullName>
    </submittedName>
</protein>
<evidence type="ECO:0000313" key="4">
    <source>
        <dbReference type="Proteomes" id="UP000249341"/>
    </source>
</evidence>
<dbReference type="InterPro" id="IPR013762">
    <property type="entry name" value="Integrase-like_cat_sf"/>
</dbReference>
<proteinExistence type="predicted"/>
<dbReference type="InterPro" id="IPR011010">
    <property type="entry name" value="DNA_brk_join_enz"/>
</dbReference>
<dbReference type="OrthoDB" id="1822491at2"/>
<sequence>MNRVRPGSIKLTVYLVFTSGRGGALNRTTFNRLSWHPAIAAAGLEQVRANGMHALRHLFASTLLDAGENIRAISEWLGHSDPAFTLRVYTHLMQSSQGRARTALDQMLHELMARPWPQGRDDQ</sequence>
<evidence type="ECO:0000259" key="2">
    <source>
        <dbReference type="PROSITE" id="PS51898"/>
    </source>
</evidence>
<dbReference type="InterPro" id="IPR002104">
    <property type="entry name" value="Integrase_catalytic"/>
</dbReference>
<dbReference type="Pfam" id="PF00589">
    <property type="entry name" value="Phage_integrase"/>
    <property type="match status" value="1"/>
</dbReference>
<dbReference type="Proteomes" id="UP000249341">
    <property type="component" value="Unassembled WGS sequence"/>
</dbReference>
<dbReference type="GO" id="GO:0003677">
    <property type="term" value="F:DNA binding"/>
    <property type="evidence" value="ECO:0007669"/>
    <property type="project" value="InterPro"/>
</dbReference>
<dbReference type="PROSITE" id="PS51898">
    <property type="entry name" value="TYR_RECOMBINASE"/>
    <property type="match status" value="1"/>
</dbReference>
<reference evidence="3 4" key="1">
    <citation type="submission" date="2018-06" db="EMBL/GenBank/DDBJ databases">
        <title>Genomic Encyclopedia of Type Strains, Phase III (KMG-III): the genomes of soil and plant-associated and newly described type strains.</title>
        <authorList>
            <person name="Whitman W."/>
        </authorList>
    </citation>
    <scope>NUCLEOTIDE SEQUENCE [LARGE SCALE GENOMIC DNA]</scope>
    <source>
        <strain evidence="3 4">CGMCC 4.7090</strain>
    </source>
</reference>
<dbReference type="GO" id="GO:0015074">
    <property type="term" value="P:DNA integration"/>
    <property type="evidence" value="ECO:0007669"/>
    <property type="project" value="InterPro"/>
</dbReference>
<dbReference type="Gene3D" id="1.10.443.10">
    <property type="entry name" value="Intergrase catalytic core"/>
    <property type="match status" value="1"/>
</dbReference>
<keyword evidence="4" id="KW-1185">Reference proteome</keyword>
<keyword evidence="1" id="KW-0233">DNA recombination</keyword>
<evidence type="ECO:0000313" key="3">
    <source>
        <dbReference type="EMBL" id="RAK39751.1"/>
    </source>
</evidence>
<gene>
    <name evidence="3" type="ORF">B0I29_104289</name>
</gene>
<name>A0A327ZMA2_9ACTN</name>
<dbReference type="EMBL" id="QLMJ01000004">
    <property type="protein sequence ID" value="RAK39751.1"/>
    <property type="molecule type" value="Genomic_DNA"/>
</dbReference>
<dbReference type="SUPFAM" id="SSF56349">
    <property type="entry name" value="DNA breaking-rejoining enzymes"/>
    <property type="match status" value="1"/>
</dbReference>
<dbReference type="GO" id="GO:0006310">
    <property type="term" value="P:DNA recombination"/>
    <property type="evidence" value="ECO:0007669"/>
    <property type="project" value="UniProtKB-KW"/>
</dbReference>
<organism evidence="3 4">
    <name type="scientific">Actinoplanes lutulentus</name>
    <dbReference type="NCBI Taxonomy" id="1287878"/>
    <lineage>
        <taxon>Bacteria</taxon>
        <taxon>Bacillati</taxon>
        <taxon>Actinomycetota</taxon>
        <taxon>Actinomycetes</taxon>
        <taxon>Micromonosporales</taxon>
        <taxon>Micromonosporaceae</taxon>
        <taxon>Actinoplanes</taxon>
    </lineage>
</organism>